<dbReference type="RefSeq" id="WP_048890719.1">
    <property type="nucleotide sequence ID" value="NZ_AP024237.1"/>
</dbReference>
<dbReference type="OrthoDB" id="3572655at2"/>
<evidence type="ECO:0000313" key="1">
    <source>
        <dbReference type="EMBL" id="BCO35391.1"/>
    </source>
</evidence>
<proteinExistence type="predicted"/>
<gene>
    <name evidence="1" type="ORF">MHEC_18240</name>
</gene>
<dbReference type="SUPFAM" id="SSF52833">
    <property type="entry name" value="Thioredoxin-like"/>
    <property type="match status" value="1"/>
</dbReference>
<dbReference type="AlphaFoldDB" id="A0A2G8BGD6"/>
<dbReference type="InterPro" id="IPR036249">
    <property type="entry name" value="Thioredoxin-like_sf"/>
</dbReference>
<dbReference type="Gene3D" id="3.40.30.10">
    <property type="entry name" value="Glutaredoxin"/>
    <property type="match status" value="1"/>
</dbReference>
<keyword evidence="2" id="KW-1185">Reference proteome</keyword>
<protein>
    <submittedName>
        <fullName evidence="1">Uncharacterized protein</fullName>
    </submittedName>
</protein>
<name>A0A2G8BGD6_9MYCO</name>
<dbReference type="InterPro" id="IPR053977">
    <property type="entry name" value="Rv2466c-like"/>
</dbReference>
<accession>A0A2G8BGD6</accession>
<dbReference type="EMBL" id="AP024237">
    <property type="protein sequence ID" value="BCO35391.1"/>
    <property type="molecule type" value="Genomic_DNA"/>
</dbReference>
<reference evidence="1 2" key="1">
    <citation type="submission" date="2020-12" db="EMBL/GenBank/DDBJ databases">
        <title>Complete genome sequence of Mycobacterium heckeshornense JCM 15655T, closely related to a pathogenic non-tuberculous mycobacterial species Mycobacterium xenopi.</title>
        <authorList>
            <person name="Yoshida M."/>
            <person name="Fukano H."/>
            <person name="Asakura T."/>
            <person name="Suzuki M."/>
            <person name="Hoshino Y."/>
        </authorList>
    </citation>
    <scope>NUCLEOTIDE SEQUENCE [LARGE SCALE GENOMIC DNA]</scope>
    <source>
        <strain evidence="1 2">JCM 15655</strain>
    </source>
</reference>
<evidence type="ECO:0000313" key="2">
    <source>
        <dbReference type="Proteomes" id="UP000595446"/>
    </source>
</evidence>
<dbReference type="Pfam" id="PF22234">
    <property type="entry name" value="Rv2466c-like"/>
    <property type="match status" value="1"/>
</dbReference>
<dbReference type="STRING" id="110505.ACT16_07010"/>
<sequence length="204" mass="21933">MSAIELYLDPICPFSWVTWRWLQQAATATGRTCTLRQMSLAILNEGKDVDSHQRNKLAWSRRLGRVFAAVTARGGPEAFANLYDAFGTLMYDAAKPSDETVLTEALAATKVGTTLVDALDNPAWDEDVRITHRRSQDALGGSAGSPIIVVNGRGFFGPVLTSVPGRDDGVTLLDAVLTAASTPGFAVLQRPYQGPPRAAASENR</sequence>
<dbReference type="Proteomes" id="UP000595446">
    <property type="component" value="Chromosome"/>
</dbReference>
<organism evidence="1 2">
    <name type="scientific">Mycobacterium heckeshornense</name>
    <dbReference type="NCBI Taxonomy" id="110505"/>
    <lineage>
        <taxon>Bacteria</taxon>
        <taxon>Bacillati</taxon>
        <taxon>Actinomycetota</taxon>
        <taxon>Actinomycetes</taxon>
        <taxon>Mycobacteriales</taxon>
        <taxon>Mycobacteriaceae</taxon>
        <taxon>Mycobacterium</taxon>
    </lineage>
</organism>